<dbReference type="AlphaFoldDB" id="A0A915PMR8"/>
<evidence type="ECO:0000313" key="2">
    <source>
        <dbReference type="WBParaSite" id="sdigi.contig257.g6763.t1"/>
    </source>
</evidence>
<accession>A0A915PMR8</accession>
<name>A0A915PMR8_9BILA</name>
<proteinExistence type="predicted"/>
<reference evidence="2" key="1">
    <citation type="submission" date="2022-11" db="UniProtKB">
        <authorList>
            <consortium name="WormBaseParasite"/>
        </authorList>
    </citation>
    <scope>IDENTIFICATION</scope>
</reference>
<dbReference type="Proteomes" id="UP000887581">
    <property type="component" value="Unplaced"/>
</dbReference>
<dbReference type="WBParaSite" id="sdigi.contig257.g6763.t1">
    <property type="protein sequence ID" value="sdigi.contig257.g6763.t1"/>
    <property type="gene ID" value="sdigi.contig257.g6763"/>
</dbReference>
<evidence type="ECO:0000313" key="1">
    <source>
        <dbReference type="Proteomes" id="UP000887581"/>
    </source>
</evidence>
<organism evidence="1 2">
    <name type="scientific">Setaria digitata</name>
    <dbReference type="NCBI Taxonomy" id="48799"/>
    <lineage>
        <taxon>Eukaryota</taxon>
        <taxon>Metazoa</taxon>
        <taxon>Ecdysozoa</taxon>
        <taxon>Nematoda</taxon>
        <taxon>Chromadorea</taxon>
        <taxon>Rhabditida</taxon>
        <taxon>Spirurina</taxon>
        <taxon>Spiruromorpha</taxon>
        <taxon>Filarioidea</taxon>
        <taxon>Setariidae</taxon>
        <taxon>Setaria</taxon>
    </lineage>
</organism>
<keyword evidence="1" id="KW-1185">Reference proteome</keyword>
<protein>
    <submittedName>
        <fullName evidence="2">Uncharacterized protein</fullName>
    </submittedName>
</protein>
<sequence>MTSRLNQTNPSNAIMPKKIQESCQELPMHLAGQWGGKRQRGLQIMEFAENDTVLIKASLVGWEWKGRGMRRTLQMHRAQHCVFRADTPNVRLALYLGLRHSGPRMSVHVVHVCACLCLNAYFASLPVRRSKTQAHCYFKIARSRGKWQ</sequence>